<sequence>MGNHSAGRHSRQRQGAARQATGRHSAAAPTTSTAAAASFPPPTPPRPPVAPPGELDTITGPLSVSTSARRAREATASRVGDAAQRRRPLDTLSRTGRPRFATTATTAAAGVQAGGTLGTLYNPFHVPGPASPAASHRPADVHPTNPSAGSPGRMPGAHRAPADRRSSGRVRLAAAGTVSLAGLSALVAGVALGGDPTGATTGPNAGEAPRVQYTGGTAFGSSQTQASRDRPQAALPTPSQALLAPSTSQSGLGAHPGSPSGRSGSSHATGEAYLGPGTSPIPIVPLTPRDELSSPSTSPTDLRTIAPSPTESAGAATTSPSPTDSWPWGDPTPSTSPTPTSAGGSLPFHPTPIDVTPLLETFFDTQTGATKGHADPAGTTYTCTQSASTATAAVASGH</sequence>
<dbReference type="AlphaFoldDB" id="Q2JFK5"/>
<feature type="compositionally biased region" description="Pro residues" evidence="1">
    <location>
        <begin position="39"/>
        <end position="51"/>
    </location>
</feature>
<dbReference type="RefSeq" id="WP_011435013.1">
    <property type="nucleotide sequence ID" value="NC_007777.1"/>
</dbReference>
<feature type="compositionally biased region" description="Basic residues" evidence="1">
    <location>
        <begin position="1"/>
        <end position="12"/>
    </location>
</feature>
<keyword evidence="3" id="KW-1185">Reference proteome</keyword>
<feature type="region of interest" description="Disordered" evidence="1">
    <location>
        <begin position="198"/>
        <end position="346"/>
    </location>
</feature>
<feature type="compositionally biased region" description="Polar residues" evidence="1">
    <location>
        <begin position="293"/>
        <end position="324"/>
    </location>
</feature>
<feature type="compositionally biased region" description="Low complexity" evidence="1">
    <location>
        <begin position="25"/>
        <end position="38"/>
    </location>
</feature>
<accession>Q2JFK5</accession>
<feature type="region of interest" description="Disordered" evidence="1">
    <location>
        <begin position="128"/>
        <end position="169"/>
    </location>
</feature>
<dbReference type="OrthoDB" id="3218556at2"/>
<dbReference type="HOGENOM" id="CLU_692142_0_0_11"/>
<feature type="region of interest" description="Disordered" evidence="1">
    <location>
        <begin position="1"/>
        <end position="107"/>
    </location>
</feature>
<evidence type="ECO:0000313" key="3">
    <source>
        <dbReference type="Proteomes" id="UP000001937"/>
    </source>
</evidence>
<organism evidence="2 3">
    <name type="scientific">Frankia casuarinae (strain DSM 45818 / CECT 9043 / HFP020203 / CcI3)</name>
    <dbReference type="NCBI Taxonomy" id="106370"/>
    <lineage>
        <taxon>Bacteria</taxon>
        <taxon>Bacillati</taxon>
        <taxon>Actinomycetota</taxon>
        <taxon>Actinomycetes</taxon>
        <taxon>Frankiales</taxon>
        <taxon>Frankiaceae</taxon>
        <taxon>Frankia</taxon>
    </lineage>
</organism>
<evidence type="ECO:0000313" key="2">
    <source>
        <dbReference type="EMBL" id="ABD09937.1"/>
    </source>
</evidence>
<feature type="compositionally biased region" description="Low complexity" evidence="1">
    <location>
        <begin position="331"/>
        <end position="341"/>
    </location>
</feature>
<proteinExistence type="predicted"/>
<dbReference type="Proteomes" id="UP000001937">
    <property type="component" value="Chromosome"/>
</dbReference>
<feature type="compositionally biased region" description="Polar residues" evidence="1">
    <location>
        <begin position="237"/>
        <end position="251"/>
    </location>
</feature>
<protein>
    <submittedName>
        <fullName evidence="2">CG32656 gene product from transcript CG32656-RA</fullName>
    </submittedName>
</protein>
<gene>
    <name evidence="2" type="ordered locus">Francci3_0553</name>
</gene>
<evidence type="ECO:0000256" key="1">
    <source>
        <dbReference type="SAM" id="MobiDB-lite"/>
    </source>
</evidence>
<feature type="compositionally biased region" description="Low complexity" evidence="1">
    <location>
        <begin position="253"/>
        <end position="268"/>
    </location>
</feature>
<name>Q2JFK5_FRACC</name>
<dbReference type="KEGG" id="fra:Francci3_0553"/>
<dbReference type="EMBL" id="CP000249">
    <property type="protein sequence ID" value="ABD09937.1"/>
    <property type="molecule type" value="Genomic_DNA"/>
</dbReference>
<reference evidence="2 3" key="1">
    <citation type="journal article" date="2007" name="Genome Res.">
        <title>Genome characteristics of facultatively symbiotic Frankia sp. strains reflect host range and host plant biogeography.</title>
        <authorList>
            <person name="Normand P."/>
            <person name="Lapierre P."/>
            <person name="Tisa L.S."/>
            <person name="Gogarten J.P."/>
            <person name="Alloisio N."/>
            <person name="Bagnarol E."/>
            <person name="Bassi C.A."/>
            <person name="Berry A.M."/>
            <person name="Bickhart D.M."/>
            <person name="Choisne N."/>
            <person name="Couloux A."/>
            <person name="Cournoyer B."/>
            <person name="Cruveiller S."/>
            <person name="Daubin V."/>
            <person name="Demange N."/>
            <person name="Francino M.P."/>
            <person name="Goltsman E."/>
            <person name="Huang Y."/>
            <person name="Kopp O.R."/>
            <person name="Labarre L."/>
            <person name="Lapidus A."/>
            <person name="Lavire C."/>
            <person name="Marechal J."/>
            <person name="Martinez M."/>
            <person name="Mastronunzio J.E."/>
            <person name="Mullin B.C."/>
            <person name="Niemann J."/>
            <person name="Pujic P."/>
            <person name="Rawnsley T."/>
            <person name="Rouy Z."/>
            <person name="Schenowitz C."/>
            <person name="Sellstedt A."/>
            <person name="Tavares F."/>
            <person name="Tomkins J.P."/>
            <person name="Vallenet D."/>
            <person name="Valverde C."/>
            <person name="Wall L.G."/>
            <person name="Wang Y."/>
            <person name="Medigue C."/>
            <person name="Benson D.R."/>
        </authorList>
    </citation>
    <scope>NUCLEOTIDE SEQUENCE [LARGE SCALE GENOMIC DNA]</scope>
    <source>
        <strain evidence="3">DSM 45818 / CECT 9043 / CcI3</strain>
    </source>
</reference>